<feature type="region of interest" description="Disordered" evidence="1">
    <location>
        <begin position="69"/>
        <end position="88"/>
    </location>
</feature>
<organism evidence="3">
    <name type="scientific">Selaginella moellendorffii</name>
    <name type="common">Spikemoss</name>
    <dbReference type="NCBI Taxonomy" id="88036"/>
    <lineage>
        <taxon>Eukaryota</taxon>
        <taxon>Viridiplantae</taxon>
        <taxon>Streptophyta</taxon>
        <taxon>Embryophyta</taxon>
        <taxon>Tracheophyta</taxon>
        <taxon>Lycopodiopsida</taxon>
        <taxon>Selaginellales</taxon>
        <taxon>Selaginellaceae</taxon>
        <taxon>Selaginella</taxon>
    </lineage>
</organism>
<name>D8S9W0_SELML</name>
<protein>
    <submittedName>
        <fullName evidence="2">Uncharacterized protein</fullName>
    </submittedName>
</protein>
<evidence type="ECO:0000313" key="2">
    <source>
        <dbReference type="EMBL" id="EFJ19021.1"/>
    </source>
</evidence>
<sequence length="202" mass="21653">MPSAGAWPWRLGVSWRQGWLGPNAWAGHLAHAGLDTWRRASLPANRFAPKHQDWHAPSARPGNLALALGGGLANRQTGPPPSAKFGQSQPWHLEAGQFASELVRSKAPRPARTKCPARELGLGAWGWAGEPANRPATKCQGQLMPNTRHRHLALAFGVGAGLPPSPLAGSRQMPSTGTWRKDLVQALARPQTPLPARVECLA</sequence>
<keyword evidence="3" id="KW-1185">Reference proteome</keyword>
<evidence type="ECO:0000256" key="1">
    <source>
        <dbReference type="SAM" id="MobiDB-lite"/>
    </source>
</evidence>
<dbReference type="HOGENOM" id="CLU_1356706_0_0_1"/>
<dbReference type="AlphaFoldDB" id="D8S9W0"/>
<gene>
    <name evidence="2" type="ORF">SELMODRAFT_419736</name>
</gene>
<dbReference type="InParanoid" id="D8S9W0"/>
<dbReference type="Proteomes" id="UP000001514">
    <property type="component" value="Unassembled WGS sequence"/>
</dbReference>
<dbReference type="Gramene" id="EFJ19021">
    <property type="protein sequence ID" value="EFJ19021"/>
    <property type="gene ID" value="SELMODRAFT_419736"/>
</dbReference>
<evidence type="ECO:0000313" key="3">
    <source>
        <dbReference type="Proteomes" id="UP000001514"/>
    </source>
</evidence>
<reference evidence="2 3" key="1">
    <citation type="journal article" date="2011" name="Science">
        <title>The Selaginella genome identifies genetic changes associated with the evolution of vascular plants.</title>
        <authorList>
            <person name="Banks J.A."/>
            <person name="Nishiyama T."/>
            <person name="Hasebe M."/>
            <person name="Bowman J.L."/>
            <person name="Gribskov M."/>
            <person name="dePamphilis C."/>
            <person name="Albert V.A."/>
            <person name="Aono N."/>
            <person name="Aoyama T."/>
            <person name="Ambrose B.A."/>
            <person name="Ashton N.W."/>
            <person name="Axtell M.J."/>
            <person name="Barker E."/>
            <person name="Barker M.S."/>
            <person name="Bennetzen J.L."/>
            <person name="Bonawitz N.D."/>
            <person name="Chapple C."/>
            <person name="Cheng C."/>
            <person name="Correa L.G."/>
            <person name="Dacre M."/>
            <person name="DeBarry J."/>
            <person name="Dreyer I."/>
            <person name="Elias M."/>
            <person name="Engstrom E.M."/>
            <person name="Estelle M."/>
            <person name="Feng L."/>
            <person name="Finet C."/>
            <person name="Floyd S.K."/>
            <person name="Frommer W.B."/>
            <person name="Fujita T."/>
            <person name="Gramzow L."/>
            <person name="Gutensohn M."/>
            <person name="Harholt J."/>
            <person name="Hattori M."/>
            <person name="Heyl A."/>
            <person name="Hirai T."/>
            <person name="Hiwatashi Y."/>
            <person name="Ishikawa M."/>
            <person name="Iwata M."/>
            <person name="Karol K.G."/>
            <person name="Koehler B."/>
            <person name="Kolukisaoglu U."/>
            <person name="Kubo M."/>
            <person name="Kurata T."/>
            <person name="Lalonde S."/>
            <person name="Li K."/>
            <person name="Li Y."/>
            <person name="Litt A."/>
            <person name="Lyons E."/>
            <person name="Manning G."/>
            <person name="Maruyama T."/>
            <person name="Michael T.P."/>
            <person name="Mikami K."/>
            <person name="Miyazaki S."/>
            <person name="Morinaga S."/>
            <person name="Murata T."/>
            <person name="Mueller-Roeber B."/>
            <person name="Nelson D.R."/>
            <person name="Obara M."/>
            <person name="Oguri Y."/>
            <person name="Olmstead R.G."/>
            <person name="Onodera N."/>
            <person name="Petersen B.L."/>
            <person name="Pils B."/>
            <person name="Prigge M."/>
            <person name="Rensing S.A."/>
            <person name="Riano-Pachon D.M."/>
            <person name="Roberts A.W."/>
            <person name="Sato Y."/>
            <person name="Scheller H.V."/>
            <person name="Schulz B."/>
            <person name="Schulz C."/>
            <person name="Shakirov E.V."/>
            <person name="Shibagaki N."/>
            <person name="Shinohara N."/>
            <person name="Shippen D.E."/>
            <person name="Soerensen I."/>
            <person name="Sotooka R."/>
            <person name="Sugimoto N."/>
            <person name="Sugita M."/>
            <person name="Sumikawa N."/>
            <person name="Tanurdzic M."/>
            <person name="Theissen G."/>
            <person name="Ulvskov P."/>
            <person name="Wakazuki S."/>
            <person name="Weng J.K."/>
            <person name="Willats W.W."/>
            <person name="Wipf D."/>
            <person name="Wolf P.G."/>
            <person name="Yang L."/>
            <person name="Zimmer A.D."/>
            <person name="Zhu Q."/>
            <person name="Mitros T."/>
            <person name="Hellsten U."/>
            <person name="Loque D."/>
            <person name="Otillar R."/>
            <person name="Salamov A."/>
            <person name="Schmutz J."/>
            <person name="Shapiro H."/>
            <person name="Lindquist E."/>
            <person name="Lucas S."/>
            <person name="Rokhsar D."/>
            <person name="Grigoriev I.V."/>
        </authorList>
    </citation>
    <scope>NUCLEOTIDE SEQUENCE [LARGE SCALE GENOMIC DNA]</scope>
</reference>
<dbReference type="EMBL" id="GL377608">
    <property type="protein sequence ID" value="EFJ19021.1"/>
    <property type="molecule type" value="Genomic_DNA"/>
</dbReference>
<dbReference type="KEGG" id="smo:SELMODRAFT_419736"/>
<proteinExistence type="predicted"/>
<accession>D8S9W0</accession>